<feature type="transmembrane region" description="Helical" evidence="1">
    <location>
        <begin position="379"/>
        <end position="400"/>
    </location>
</feature>
<gene>
    <name evidence="4" type="ORF">D7I44_13895</name>
</gene>
<feature type="domain" description="Acyltransferase 3" evidence="2">
    <location>
        <begin position="28"/>
        <end position="358"/>
    </location>
</feature>
<organism evidence="4 5">
    <name type="scientific">Gryllotalpicola protaetiae</name>
    <dbReference type="NCBI Taxonomy" id="2419771"/>
    <lineage>
        <taxon>Bacteria</taxon>
        <taxon>Bacillati</taxon>
        <taxon>Actinomycetota</taxon>
        <taxon>Actinomycetes</taxon>
        <taxon>Micrococcales</taxon>
        <taxon>Microbacteriaceae</taxon>
        <taxon>Gryllotalpicola</taxon>
    </lineage>
</organism>
<dbReference type="Pfam" id="PF01757">
    <property type="entry name" value="Acyl_transf_3"/>
    <property type="match status" value="1"/>
</dbReference>
<dbReference type="GO" id="GO:0016747">
    <property type="term" value="F:acyltransferase activity, transferring groups other than amino-acyl groups"/>
    <property type="evidence" value="ECO:0007669"/>
    <property type="project" value="InterPro"/>
</dbReference>
<evidence type="ECO:0000313" key="5">
    <source>
        <dbReference type="Proteomes" id="UP000275069"/>
    </source>
</evidence>
<evidence type="ECO:0000256" key="1">
    <source>
        <dbReference type="SAM" id="Phobius"/>
    </source>
</evidence>
<feature type="transmembrane region" description="Helical" evidence="1">
    <location>
        <begin position="165"/>
        <end position="181"/>
    </location>
</feature>
<dbReference type="PANTHER" id="PTHR23028">
    <property type="entry name" value="ACETYLTRANSFERASE"/>
    <property type="match status" value="1"/>
</dbReference>
<feature type="transmembrane region" description="Helical" evidence="1">
    <location>
        <begin position="213"/>
        <end position="233"/>
    </location>
</feature>
<sequence length="682" mass="71142">MRPTSSPASTLLPGRMGNLTRMRGTRSDIQGLRALAVAAVVLDHAGLPGVGGGYVGVDVFFVVSGFLITGQLARRLGATGRIGFADFYARRARRILPASLTVLALTAGGVLLFVPPTLRSQAMADAAAVALYAPNYVFAARGTDYLANPTPSVFQHYWSLGVEEQFYLLWPALIGLAWLLLRRRRAAIGGVLGLLAAASFIAGLVLTQTNQPWAFFALWPRAWELAAGGLLALAAPRVARLLPSWAARFLGWAGLAGIVAACTLFTADTVFPGTAALLPVLATVAVIAAGEVPARGSVGGLLGLRPFQFLGAISYSLYLMHWPIEQLPQAAVGYENPLPLALKLALAGVAVPIAWAMYRFLENPVRHASALAAAGPRRSLLAALGGSGVLAAASAVAIVLTANPTLHAGRDVADQAPTAPVKSTAFVPGNLKPPLSKASSDNPSLYSDGCELDFSASEPKPCGFGPDGAPTVVLWGDSAAAQWAPGLQQAIESSGSRLVTQTKSGCASTLVTHVKDGEAYPSCDAWRKNVLAQLAADPPAVIVLADYANEELPKGADPEKTWADGIADTISRLPAQSKVLLLADSPDFGTSPIECLSRHVEDADACARPAAVALRSPGRVATFRAAGDTRADLIDLTPYFCADTCPAIVGDTLVYRDSHHLTASYSSELAAPLATKLAPYLP</sequence>
<keyword evidence="4" id="KW-0012">Acyltransferase</keyword>
<dbReference type="Pfam" id="PF19040">
    <property type="entry name" value="SGNH"/>
    <property type="match status" value="1"/>
</dbReference>
<feature type="transmembrane region" description="Helical" evidence="1">
    <location>
        <begin position="340"/>
        <end position="358"/>
    </location>
</feature>
<evidence type="ECO:0000259" key="2">
    <source>
        <dbReference type="Pfam" id="PF01757"/>
    </source>
</evidence>
<name>A0A387BKW4_9MICO</name>
<dbReference type="KEGG" id="gry:D7I44_13895"/>
<dbReference type="GO" id="GO:0009103">
    <property type="term" value="P:lipopolysaccharide biosynthetic process"/>
    <property type="evidence" value="ECO:0007669"/>
    <property type="project" value="TreeGrafter"/>
</dbReference>
<dbReference type="AlphaFoldDB" id="A0A387BKW4"/>
<dbReference type="EMBL" id="CP032624">
    <property type="protein sequence ID" value="AYG04513.1"/>
    <property type="molecule type" value="Genomic_DNA"/>
</dbReference>
<dbReference type="InterPro" id="IPR050879">
    <property type="entry name" value="Acyltransferase_3"/>
</dbReference>
<keyword evidence="1" id="KW-0472">Membrane</keyword>
<dbReference type="PANTHER" id="PTHR23028:SF53">
    <property type="entry name" value="ACYL_TRANSF_3 DOMAIN-CONTAINING PROTEIN"/>
    <property type="match status" value="1"/>
</dbReference>
<keyword evidence="5" id="KW-1185">Reference proteome</keyword>
<dbReference type="GO" id="GO:0016020">
    <property type="term" value="C:membrane"/>
    <property type="evidence" value="ECO:0007669"/>
    <property type="project" value="TreeGrafter"/>
</dbReference>
<feature type="transmembrane region" description="Helical" evidence="1">
    <location>
        <begin position="273"/>
        <end position="290"/>
    </location>
</feature>
<keyword evidence="4" id="KW-0808">Transferase</keyword>
<accession>A0A387BKW4</accession>
<dbReference type="InterPro" id="IPR043968">
    <property type="entry name" value="SGNH"/>
</dbReference>
<dbReference type="OrthoDB" id="3404679at2"/>
<evidence type="ECO:0000259" key="3">
    <source>
        <dbReference type="Pfam" id="PF19040"/>
    </source>
</evidence>
<reference evidence="4 5" key="1">
    <citation type="submission" date="2018-09" db="EMBL/GenBank/DDBJ databases">
        <title>Genome sequencing of strain 2DFW10M-5.</title>
        <authorList>
            <person name="Heo J."/>
            <person name="Kim S.-J."/>
            <person name="Kwon S.-W."/>
        </authorList>
    </citation>
    <scope>NUCLEOTIDE SEQUENCE [LARGE SCALE GENOMIC DNA]</scope>
    <source>
        <strain evidence="4 5">2DFW10M-5</strain>
    </source>
</reference>
<feature type="transmembrane region" description="Helical" evidence="1">
    <location>
        <begin position="94"/>
        <end position="114"/>
    </location>
</feature>
<keyword evidence="1" id="KW-0812">Transmembrane</keyword>
<feature type="transmembrane region" description="Helical" evidence="1">
    <location>
        <begin position="53"/>
        <end position="73"/>
    </location>
</feature>
<evidence type="ECO:0000313" key="4">
    <source>
        <dbReference type="EMBL" id="AYG04513.1"/>
    </source>
</evidence>
<feature type="transmembrane region" description="Helical" evidence="1">
    <location>
        <begin position="188"/>
        <end position="207"/>
    </location>
</feature>
<feature type="domain" description="SGNH" evidence="3">
    <location>
        <begin position="457"/>
        <end position="673"/>
    </location>
</feature>
<dbReference type="InterPro" id="IPR002656">
    <property type="entry name" value="Acyl_transf_3_dom"/>
</dbReference>
<feature type="transmembrane region" description="Helical" evidence="1">
    <location>
        <begin position="245"/>
        <end position="267"/>
    </location>
</feature>
<dbReference type="Proteomes" id="UP000275069">
    <property type="component" value="Chromosome"/>
</dbReference>
<proteinExistence type="predicted"/>
<feature type="transmembrane region" description="Helical" evidence="1">
    <location>
        <begin position="302"/>
        <end position="320"/>
    </location>
</feature>
<protein>
    <submittedName>
        <fullName evidence="4">Acyltransferase</fullName>
    </submittedName>
</protein>
<keyword evidence="1" id="KW-1133">Transmembrane helix</keyword>